<dbReference type="Gene3D" id="2.10.260.10">
    <property type="match status" value="1"/>
</dbReference>
<dbReference type="RefSeq" id="WP_283732331.1">
    <property type="nucleotide sequence ID" value="NZ_CP125968.1"/>
</dbReference>
<dbReference type="InterPro" id="IPR007159">
    <property type="entry name" value="SpoVT-AbrB_dom"/>
</dbReference>
<sequence length="86" mass="9448">MNPIRGGVVVKVQKWGNSLGLRIPATIAQQVNISEGTEVVLSVDTNQTLVVKPLKKKPTLEELLAKITPENKHHEIDFGTEGNEHI</sequence>
<dbReference type="AlphaFoldDB" id="A0AAW9AG44"/>
<dbReference type="GO" id="GO:0097351">
    <property type="term" value="F:toxin sequestering activity"/>
    <property type="evidence" value="ECO:0007669"/>
    <property type="project" value="InterPro"/>
</dbReference>
<keyword evidence="1 3" id="KW-0238">DNA-binding</keyword>
<dbReference type="InterPro" id="IPR037914">
    <property type="entry name" value="SpoVT-AbrB_sf"/>
</dbReference>
<dbReference type="InterPro" id="IPR039052">
    <property type="entry name" value="Antitox_PemI-like"/>
</dbReference>
<dbReference type="Proteomes" id="UP001271648">
    <property type="component" value="Unassembled WGS sequence"/>
</dbReference>
<feature type="domain" description="SpoVT-AbrB" evidence="2">
    <location>
        <begin position="10"/>
        <end position="56"/>
    </location>
</feature>
<dbReference type="GO" id="GO:0003677">
    <property type="term" value="F:DNA binding"/>
    <property type="evidence" value="ECO:0007669"/>
    <property type="project" value="UniProtKB-UniRule"/>
</dbReference>
<accession>A0AAW9AG44</accession>
<dbReference type="PANTHER" id="PTHR40516">
    <property type="entry name" value="ANTITOXIN CHPS-RELATED"/>
    <property type="match status" value="1"/>
</dbReference>
<dbReference type="PROSITE" id="PS51740">
    <property type="entry name" value="SPOVT_ABRB"/>
    <property type="match status" value="1"/>
</dbReference>
<reference evidence="3 4" key="1">
    <citation type="submission" date="2023-06" db="EMBL/GenBank/DDBJ databases">
        <title>Sporosarcina sp. nov., isolated from Korean traditional fermented seafood 'Jeotgal'.</title>
        <authorList>
            <person name="Yang A.I."/>
            <person name="Shin N.-R."/>
        </authorList>
    </citation>
    <scope>NUCLEOTIDE SEQUENCE [LARGE SCALE GENOMIC DNA]</scope>
    <source>
        <strain evidence="3 4">KCTC43456</strain>
    </source>
</reference>
<dbReference type="EMBL" id="JAUBDJ010000010">
    <property type="protein sequence ID" value="MDW0118128.1"/>
    <property type="molecule type" value="Genomic_DNA"/>
</dbReference>
<dbReference type="Pfam" id="PF04014">
    <property type="entry name" value="MazE_antitoxin"/>
    <property type="match status" value="1"/>
</dbReference>
<organism evidence="3 4">
    <name type="scientific">Sporosarcina thermotolerans</name>
    <dbReference type="NCBI Taxonomy" id="633404"/>
    <lineage>
        <taxon>Bacteria</taxon>
        <taxon>Bacillati</taxon>
        <taxon>Bacillota</taxon>
        <taxon>Bacilli</taxon>
        <taxon>Bacillales</taxon>
        <taxon>Caryophanaceae</taxon>
        <taxon>Sporosarcina</taxon>
    </lineage>
</organism>
<evidence type="ECO:0000256" key="1">
    <source>
        <dbReference type="PROSITE-ProRule" id="PRU01076"/>
    </source>
</evidence>
<evidence type="ECO:0000313" key="3">
    <source>
        <dbReference type="EMBL" id="MDW0118128.1"/>
    </source>
</evidence>
<evidence type="ECO:0000259" key="2">
    <source>
        <dbReference type="PROSITE" id="PS51740"/>
    </source>
</evidence>
<comment type="caution">
    <text evidence="3">The sequence shown here is derived from an EMBL/GenBank/DDBJ whole genome shotgun (WGS) entry which is preliminary data.</text>
</comment>
<protein>
    <submittedName>
        <fullName evidence="3">AbrB/MazE/SpoVT family DNA-binding domain-containing protein</fullName>
    </submittedName>
</protein>
<dbReference type="SUPFAM" id="SSF89447">
    <property type="entry name" value="AbrB/MazE/MraZ-like"/>
    <property type="match status" value="1"/>
</dbReference>
<dbReference type="SMART" id="SM00966">
    <property type="entry name" value="SpoVT_AbrB"/>
    <property type="match status" value="1"/>
</dbReference>
<evidence type="ECO:0000313" key="4">
    <source>
        <dbReference type="Proteomes" id="UP001271648"/>
    </source>
</evidence>
<gene>
    <name evidence="3" type="ORF">QTL97_14420</name>
</gene>
<dbReference type="PANTHER" id="PTHR40516:SF1">
    <property type="entry name" value="ANTITOXIN CHPS-RELATED"/>
    <property type="match status" value="1"/>
</dbReference>
<keyword evidence="4" id="KW-1185">Reference proteome</keyword>
<proteinExistence type="predicted"/>
<name>A0AAW9AG44_9BACL</name>